<dbReference type="Gene3D" id="3.90.1720.10">
    <property type="entry name" value="endopeptidase domain like (from Nostoc punctiforme)"/>
    <property type="match status" value="1"/>
</dbReference>
<dbReference type="STRING" id="1678841.TBC1_111949"/>
<gene>
    <name evidence="2" type="ORF">TBC1_111949</name>
</gene>
<evidence type="ECO:0000256" key="1">
    <source>
        <dbReference type="SAM" id="SignalP"/>
    </source>
</evidence>
<dbReference type="EMBL" id="DF968182">
    <property type="protein sequence ID" value="GAP43791.1"/>
    <property type="molecule type" value="Genomic_DNA"/>
</dbReference>
<dbReference type="Pfam" id="PF06940">
    <property type="entry name" value="DUF1287"/>
    <property type="match status" value="1"/>
</dbReference>
<keyword evidence="3" id="KW-1185">Reference proteome</keyword>
<evidence type="ECO:0000313" key="3">
    <source>
        <dbReference type="Proteomes" id="UP000053091"/>
    </source>
</evidence>
<sequence>MRLICFVIPVLVICALPAEAQMTFAGRLSSAAISLTKQEVVYDPSYYVLDYPGGDVPEGRGVCTDVVIRAYRRLGIDLQKEVHEDMKAFFNLYPKNWGLSKPDRNIDHRRVPNLMTFFIRHGEIRPITNNAEDYSPGDIVCWDLGQGLTHIGIVVDKKSADGKRYLIVHNIGGGQVLADCLFTYKIIGHYLYDFSSGK</sequence>
<feature type="signal peptide" evidence="1">
    <location>
        <begin position="1"/>
        <end position="20"/>
    </location>
</feature>
<dbReference type="OrthoDB" id="114026at2"/>
<feature type="chain" id="PRO_5006633593" evidence="1">
    <location>
        <begin position="21"/>
        <end position="198"/>
    </location>
</feature>
<name>A0A0S7C4R0_9BACT</name>
<evidence type="ECO:0000313" key="2">
    <source>
        <dbReference type="EMBL" id="GAP43791.1"/>
    </source>
</evidence>
<accession>A0A0S7C4R0</accession>
<proteinExistence type="predicted"/>
<keyword evidence="1" id="KW-0732">Signal</keyword>
<dbReference type="InterPro" id="IPR009706">
    <property type="entry name" value="DUF1287"/>
</dbReference>
<organism evidence="2">
    <name type="scientific">Lentimicrobium saccharophilum</name>
    <dbReference type="NCBI Taxonomy" id="1678841"/>
    <lineage>
        <taxon>Bacteria</taxon>
        <taxon>Pseudomonadati</taxon>
        <taxon>Bacteroidota</taxon>
        <taxon>Bacteroidia</taxon>
        <taxon>Bacteroidales</taxon>
        <taxon>Lentimicrobiaceae</taxon>
        <taxon>Lentimicrobium</taxon>
    </lineage>
</organism>
<dbReference type="PIRSF" id="PIRSF011444">
    <property type="entry name" value="DUF1287"/>
    <property type="match status" value="1"/>
</dbReference>
<dbReference type="Proteomes" id="UP000053091">
    <property type="component" value="Unassembled WGS sequence"/>
</dbReference>
<reference evidence="2" key="1">
    <citation type="journal article" date="2015" name="Genome Announc.">
        <title>Draft Genome Sequence of Bacteroidales Strain TBC1, a Novel Isolate from a Methanogenic Wastewater Treatment System.</title>
        <authorList>
            <person name="Tourlousse D.M."/>
            <person name="Matsuura N."/>
            <person name="Sun L."/>
            <person name="Toyonaga M."/>
            <person name="Kuroda K."/>
            <person name="Ohashi A."/>
            <person name="Cruz R."/>
            <person name="Yamaguchi T."/>
            <person name="Sekiguchi Y."/>
        </authorList>
    </citation>
    <scope>NUCLEOTIDE SEQUENCE [LARGE SCALE GENOMIC DNA]</scope>
    <source>
        <strain evidence="2">TBC1</strain>
    </source>
</reference>
<dbReference type="PATRIC" id="fig|1678841.3.peg.2178"/>
<dbReference type="AlphaFoldDB" id="A0A0S7C4R0"/>
<dbReference type="RefSeq" id="WP_062041498.1">
    <property type="nucleotide sequence ID" value="NZ_DF968182.1"/>
</dbReference>
<protein>
    <submittedName>
        <fullName evidence="2">Uncharacterized protein YijF, DUF1287 family</fullName>
    </submittedName>
</protein>